<dbReference type="PANTHER" id="PTHR43300:SF4">
    <property type="entry name" value="ACYL-[ACYL-CARRIER-PROTEIN]--UDP-N-ACETYLGLUCOSAMINE O-ACYLTRANSFERASE"/>
    <property type="match status" value="1"/>
</dbReference>
<dbReference type="EMBL" id="QHHU01000096">
    <property type="protein sequence ID" value="RSM35872.1"/>
    <property type="molecule type" value="Genomic_DNA"/>
</dbReference>
<accession>A0A428VYI1</accession>
<dbReference type="InterPro" id="IPR011004">
    <property type="entry name" value="Trimer_LpxA-like_sf"/>
</dbReference>
<name>A0A428VYI1_AMYBA</name>
<dbReference type="InterPro" id="IPR018357">
    <property type="entry name" value="Hexapep_transf_CS"/>
</dbReference>
<dbReference type="PROSITE" id="PS50075">
    <property type="entry name" value="CARRIER"/>
    <property type="match status" value="1"/>
</dbReference>
<evidence type="ECO:0000313" key="4">
    <source>
        <dbReference type="EMBL" id="RSM35872.1"/>
    </source>
</evidence>
<evidence type="ECO:0000256" key="2">
    <source>
        <dbReference type="ARBA" id="ARBA00022737"/>
    </source>
</evidence>
<dbReference type="InterPro" id="IPR050179">
    <property type="entry name" value="Trans_hexapeptide_repeat"/>
</dbReference>
<dbReference type="InterPro" id="IPR036736">
    <property type="entry name" value="ACP-like_sf"/>
</dbReference>
<dbReference type="Gene3D" id="1.10.1200.10">
    <property type="entry name" value="ACP-like"/>
    <property type="match status" value="1"/>
</dbReference>
<dbReference type="CDD" id="cd03358">
    <property type="entry name" value="LbH_WxcM_N_like"/>
    <property type="match status" value="1"/>
</dbReference>
<keyword evidence="2" id="KW-0677">Repeat</keyword>
<evidence type="ECO:0000256" key="1">
    <source>
        <dbReference type="ARBA" id="ARBA00022679"/>
    </source>
</evidence>
<dbReference type="SUPFAM" id="SSF47336">
    <property type="entry name" value="ACP-like"/>
    <property type="match status" value="1"/>
</dbReference>
<evidence type="ECO:0000259" key="3">
    <source>
        <dbReference type="PROSITE" id="PS50075"/>
    </source>
</evidence>
<dbReference type="PANTHER" id="PTHR43300">
    <property type="entry name" value="ACETYLTRANSFERASE"/>
    <property type="match status" value="1"/>
</dbReference>
<dbReference type="AlphaFoldDB" id="A0A428VYI1"/>
<dbReference type="SUPFAM" id="SSF51161">
    <property type="entry name" value="Trimeric LpxA-like enzymes"/>
    <property type="match status" value="1"/>
</dbReference>
<dbReference type="RefSeq" id="WP_020645846.1">
    <property type="nucleotide sequence ID" value="NZ_QHHU01000096.1"/>
</dbReference>
<dbReference type="InterPro" id="IPR009081">
    <property type="entry name" value="PP-bd_ACP"/>
</dbReference>
<dbReference type="OrthoDB" id="2643438at2"/>
<keyword evidence="1" id="KW-0808">Transferase</keyword>
<proteinExistence type="predicted"/>
<dbReference type="Pfam" id="PF00550">
    <property type="entry name" value="PP-binding"/>
    <property type="match status" value="1"/>
</dbReference>
<keyword evidence="5" id="KW-1185">Reference proteome</keyword>
<sequence>MTLPARLTAIVAALRPPTALPMTLTPKSSLDELGLDSLDRIRLAAAFEAAYGITIPDTALADAHRLGDLASLIAPDSTVTPAQVELVGIDELPVPRPAPEQLPEAFVHPTADLGIGAEVGPGSRVWHQAQLADGVRVGSSCVFGKGVYLGSGTRVGSQVKIQNAAQVFGADIHDEVLLCPGVLIVEDPTPRAVTVSGVPQAAEDWTPSPVTVGRGATIGAGAVLLPGIRIGAHALVAAGSVVDRDVPSHALVAGNPHRHVGWVCRCGWRLPGTTCTRCGARYLRRTLDQPATNYIV</sequence>
<organism evidence="4 5">
    <name type="scientific">Amycolatopsis balhimycina DSM 5908</name>
    <dbReference type="NCBI Taxonomy" id="1081091"/>
    <lineage>
        <taxon>Bacteria</taxon>
        <taxon>Bacillati</taxon>
        <taxon>Actinomycetota</taxon>
        <taxon>Actinomycetes</taxon>
        <taxon>Pseudonocardiales</taxon>
        <taxon>Pseudonocardiaceae</taxon>
        <taxon>Amycolatopsis</taxon>
    </lineage>
</organism>
<feature type="domain" description="Carrier" evidence="3">
    <location>
        <begin position="1"/>
        <end position="77"/>
    </location>
</feature>
<dbReference type="Pfam" id="PF14602">
    <property type="entry name" value="Hexapep_2"/>
    <property type="match status" value="1"/>
</dbReference>
<dbReference type="Gene3D" id="2.160.10.10">
    <property type="entry name" value="Hexapeptide repeat proteins"/>
    <property type="match status" value="1"/>
</dbReference>
<gene>
    <name evidence="4" type="ORF">DMA12_42505</name>
</gene>
<reference evidence="4 5" key="1">
    <citation type="submission" date="2018-05" db="EMBL/GenBank/DDBJ databases">
        <title>Evolution of GPA BGCs.</title>
        <authorList>
            <person name="Waglechner N."/>
            <person name="Wright G.D."/>
        </authorList>
    </citation>
    <scope>NUCLEOTIDE SEQUENCE [LARGE SCALE GENOMIC DNA]</scope>
    <source>
        <strain evidence="4 5">DSM 5908</strain>
    </source>
</reference>
<evidence type="ECO:0000313" key="5">
    <source>
        <dbReference type="Proteomes" id="UP000286716"/>
    </source>
</evidence>
<comment type="caution">
    <text evidence="4">The sequence shown here is derived from an EMBL/GenBank/DDBJ whole genome shotgun (WGS) entry which is preliminary data.</text>
</comment>
<dbReference type="InterPro" id="IPR001451">
    <property type="entry name" value="Hexapep"/>
</dbReference>
<dbReference type="Pfam" id="PF00132">
    <property type="entry name" value="Hexapep"/>
    <property type="match status" value="1"/>
</dbReference>
<dbReference type="GO" id="GO:0016740">
    <property type="term" value="F:transferase activity"/>
    <property type="evidence" value="ECO:0007669"/>
    <property type="project" value="UniProtKB-KW"/>
</dbReference>
<dbReference type="Proteomes" id="UP000286716">
    <property type="component" value="Unassembled WGS sequence"/>
</dbReference>
<dbReference type="PROSITE" id="PS00101">
    <property type="entry name" value="HEXAPEP_TRANSFERASES"/>
    <property type="match status" value="1"/>
</dbReference>
<protein>
    <recommendedName>
        <fullName evidence="3">Carrier domain-containing protein</fullName>
    </recommendedName>
</protein>